<dbReference type="Pfam" id="PF04397">
    <property type="entry name" value="LytTR"/>
    <property type="match status" value="1"/>
</dbReference>
<keyword evidence="1" id="KW-0812">Transmembrane</keyword>
<dbReference type="SMART" id="SM00850">
    <property type="entry name" value="LytTR"/>
    <property type="match status" value="1"/>
</dbReference>
<feature type="transmembrane region" description="Helical" evidence="1">
    <location>
        <begin position="68"/>
        <end position="95"/>
    </location>
</feature>
<dbReference type="Proteomes" id="UP000051643">
    <property type="component" value="Unassembled WGS sequence"/>
</dbReference>
<protein>
    <recommendedName>
        <fullName evidence="2">HTH LytTR-type domain-containing protein</fullName>
    </recommendedName>
</protein>
<sequence length="256" mass="29699">MKKSLIIQVFYWSSVLLVFTLIFGFSWQSSLLAFYFSALLFPILIITTYFFNSFLVPKYLLSGRYKKFALYFFYMLVVSLYCEMLVSLFSFVIIAGMDKAVVNLEGISIFTLGISLYLVVFLTAFIRLVIRFQKKEELVASLESDKTKNQQENLLVRAQRKNHLIPLDELFYIESLNDYVKIVTADSELITREKITSLNNKLPDRFIRIHRSFLVNSEKVTSFTATEISILNTTLPTSRTYKKQAVEILESLQPKS</sequence>
<evidence type="ECO:0000313" key="3">
    <source>
        <dbReference type="EMBL" id="KRG29632.1"/>
    </source>
</evidence>
<feature type="transmembrane region" description="Helical" evidence="1">
    <location>
        <begin position="107"/>
        <end position="130"/>
    </location>
</feature>
<keyword evidence="4" id="KW-1185">Reference proteome</keyword>
<evidence type="ECO:0000313" key="4">
    <source>
        <dbReference type="Proteomes" id="UP000051643"/>
    </source>
</evidence>
<feature type="transmembrane region" description="Helical" evidence="1">
    <location>
        <begin position="33"/>
        <end position="56"/>
    </location>
</feature>
<reference evidence="3" key="1">
    <citation type="submission" date="2015-10" db="EMBL/GenBank/DDBJ databases">
        <title>Draft genome sequence of Salegentibacter mishustinae KCTC 12263.</title>
        <authorList>
            <person name="Lin W."/>
            <person name="Zheng Q."/>
        </authorList>
    </citation>
    <scope>NUCLEOTIDE SEQUENCE [LARGE SCALE GENOMIC DNA]</scope>
    <source>
        <strain evidence="3">KCTC 12263</strain>
    </source>
</reference>
<keyword evidence="1" id="KW-1133">Transmembrane helix</keyword>
<dbReference type="GO" id="GO:0000156">
    <property type="term" value="F:phosphorelay response regulator activity"/>
    <property type="evidence" value="ECO:0007669"/>
    <property type="project" value="InterPro"/>
</dbReference>
<feature type="transmembrane region" description="Helical" evidence="1">
    <location>
        <begin position="9"/>
        <end position="27"/>
    </location>
</feature>
<dbReference type="RefSeq" id="WP_057481253.1">
    <property type="nucleotide sequence ID" value="NZ_BMWR01000001.1"/>
</dbReference>
<dbReference type="STRING" id="270918.APR42_15985"/>
<evidence type="ECO:0000256" key="1">
    <source>
        <dbReference type="SAM" id="Phobius"/>
    </source>
</evidence>
<dbReference type="InterPro" id="IPR046947">
    <property type="entry name" value="LytR-like"/>
</dbReference>
<dbReference type="Gene3D" id="2.40.50.1020">
    <property type="entry name" value="LytTr DNA-binding domain"/>
    <property type="match status" value="1"/>
</dbReference>
<accession>A0A0Q9Z9K7</accession>
<proteinExistence type="predicted"/>
<gene>
    <name evidence="3" type="ORF">APR42_15985</name>
</gene>
<dbReference type="GO" id="GO:0003677">
    <property type="term" value="F:DNA binding"/>
    <property type="evidence" value="ECO:0007669"/>
    <property type="project" value="InterPro"/>
</dbReference>
<dbReference type="PANTHER" id="PTHR37299:SF1">
    <property type="entry name" value="STAGE 0 SPORULATION PROTEIN A HOMOLOG"/>
    <property type="match status" value="1"/>
</dbReference>
<dbReference type="InterPro" id="IPR007492">
    <property type="entry name" value="LytTR_DNA-bd_dom"/>
</dbReference>
<feature type="domain" description="HTH LytTR-type" evidence="2">
    <location>
        <begin position="154"/>
        <end position="251"/>
    </location>
</feature>
<dbReference type="EMBL" id="LKTP01000007">
    <property type="protein sequence ID" value="KRG29632.1"/>
    <property type="molecule type" value="Genomic_DNA"/>
</dbReference>
<organism evidence="3 4">
    <name type="scientific">Salegentibacter mishustinae</name>
    <dbReference type="NCBI Taxonomy" id="270918"/>
    <lineage>
        <taxon>Bacteria</taxon>
        <taxon>Pseudomonadati</taxon>
        <taxon>Bacteroidota</taxon>
        <taxon>Flavobacteriia</taxon>
        <taxon>Flavobacteriales</taxon>
        <taxon>Flavobacteriaceae</taxon>
        <taxon>Salegentibacter</taxon>
    </lineage>
</organism>
<dbReference type="AlphaFoldDB" id="A0A0Q9Z9K7"/>
<name>A0A0Q9Z9K7_9FLAO</name>
<dbReference type="PANTHER" id="PTHR37299">
    <property type="entry name" value="TRANSCRIPTIONAL REGULATOR-RELATED"/>
    <property type="match status" value="1"/>
</dbReference>
<evidence type="ECO:0000259" key="2">
    <source>
        <dbReference type="PROSITE" id="PS50930"/>
    </source>
</evidence>
<dbReference type="PROSITE" id="PS50930">
    <property type="entry name" value="HTH_LYTTR"/>
    <property type="match status" value="1"/>
</dbReference>
<comment type="caution">
    <text evidence="3">The sequence shown here is derived from an EMBL/GenBank/DDBJ whole genome shotgun (WGS) entry which is preliminary data.</text>
</comment>
<dbReference type="OrthoDB" id="2962330at2"/>
<keyword evidence="1" id="KW-0472">Membrane</keyword>